<evidence type="ECO:0000256" key="1">
    <source>
        <dbReference type="ARBA" id="ARBA00004123"/>
    </source>
</evidence>
<comment type="similarity">
    <text evidence="2 7">Belongs to the Ninja family.</text>
</comment>
<dbReference type="GO" id="GO:0043565">
    <property type="term" value="F:sequence-specific DNA binding"/>
    <property type="evidence" value="ECO:0007669"/>
    <property type="project" value="InterPro"/>
</dbReference>
<keyword evidence="11" id="KW-1185">Reference proteome</keyword>
<comment type="function">
    <text evidence="7">Acts as a negative regulator of abscisic acid (ABA) response.</text>
</comment>
<organism evidence="10 11">
    <name type="scientific">Panicum miliaceum</name>
    <name type="common">Proso millet</name>
    <name type="synonym">Broomcorn millet</name>
    <dbReference type="NCBI Taxonomy" id="4540"/>
    <lineage>
        <taxon>Eukaryota</taxon>
        <taxon>Viridiplantae</taxon>
        <taxon>Streptophyta</taxon>
        <taxon>Embryophyta</taxon>
        <taxon>Tracheophyta</taxon>
        <taxon>Spermatophyta</taxon>
        <taxon>Magnoliopsida</taxon>
        <taxon>Liliopsida</taxon>
        <taxon>Poales</taxon>
        <taxon>Poaceae</taxon>
        <taxon>PACMAD clade</taxon>
        <taxon>Panicoideae</taxon>
        <taxon>Panicodae</taxon>
        <taxon>Paniceae</taxon>
        <taxon>Panicinae</taxon>
        <taxon>Panicum</taxon>
        <taxon>Panicum sect. Panicum</taxon>
    </lineage>
</organism>
<feature type="region of interest" description="Disordered" evidence="8">
    <location>
        <begin position="86"/>
        <end position="110"/>
    </location>
</feature>
<dbReference type="EMBL" id="PQIB02000003">
    <property type="protein sequence ID" value="RLN29191.1"/>
    <property type="molecule type" value="Genomic_DNA"/>
</dbReference>
<dbReference type="SMART" id="SM00774">
    <property type="entry name" value="WRKY"/>
    <property type="match status" value="1"/>
</dbReference>
<dbReference type="InterPro" id="IPR036576">
    <property type="entry name" value="WRKY_dom_sf"/>
</dbReference>
<evidence type="ECO:0000256" key="8">
    <source>
        <dbReference type="SAM" id="MobiDB-lite"/>
    </source>
</evidence>
<evidence type="ECO:0000256" key="7">
    <source>
        <dbReference type="RuleBase" id="RU369029"/>
    </source>
</evidence>
<accession>A0A3L6SZL5</accession>
<dbReference type="AlphaFoldDB" id="A0A3L6SZL5"/>
<dbReference type="GO" id="GO:0005634">
    <property type="term" value="C:nucleus"/>
    <property type="evidence" value="ECO:0007669"/>
    <property type="project" value="UniProtKB-SubCell"/>
</dbReference>
<evidence type="ECO:0000313" key="10">
    <source>
        <dbReference type="EMBL" id="RLN29191.1"/>
    </source>
</evidence>
<keyword evidence="4" id="KW-0238">DNA-binding</keyword>
<proteinExistence type="inferred from homology"/>
<dbReference type="STRING" id="4540.A0A3L6SZL5"/>
<dbReference type="InterPro" id="IPR003657">
    <property type="entry name" value="WRKY_dom"/>
</dbReference>
<dbReference type="PANTHER" id="PTHR31413">
    <property type="entry name" value="AFP HOMOLOG 2"/>
    <property type="match status" value="1"/>
</dbReference>
<dbReference type="Pfam" id="PF03106">
    <property type="entry name" value="WRKY"/>
    <property type="match status" value="1"/>
</dbReference>
<evidence type="ECO:0000256" key="6">
    <source>
        <dbReference type="ARBA" id="ARBA00023242"/>
    </source>
</evidence>
<feature type="domain" description="WRKY" evidence="9">
    <location>
        <begin position="4"/>
        <end position="59"/>
    </location>
</feature>
<keyword evidence="5" id="KW-0804">Transcription</keyword>
<evidence type="ECO:0000259" key="9">
    <source>
        <dbReference type="SMART" id="SM00774"/>
    </source>
</evidence>
<feature type="compositionally biased region" description="Low complexity" evidence="8">
    <location>
        <begin position="143"/>
        <end position="173"/>
    </location>
</feature>
<keyword evidence="6 7" id="KW-0539">Nucleus</keyword>
<evidence type="ECO:0000313" key="11">
    <source>
        <dbReference type="Proteomes" id="UP000275267"/>
    </source>
</evidence>
<dbReference type="SUPFAM" id="SSF118290">
    <property type="entry name" value="WRKY DNA-binding domain"/>
    <property type="match status" value="1"/>
</dbReference>
<dbReference type="OrthoDB" id="667358at2759"/>
<dbReference type="GO" id="GO:0007165">
    <property type="term" value="P:signal transduction"/>
    <property type="evidence" value="ECO:0007669"/>
    <property type="project" value="InterPro"/>
</dbReference>
<reference evidence="11" key="1">
    <citation type="journal article" date="2019" name="Nat. Commun.">
        <title>The genome of broomcorn millet.</title>
        <authorList>
            <person name="Zou C."/>
            <person name="Miki D."/>
            <person name="Li D."/>
            <person name="Tang Q."/>
            <person name="Xiao L."/>
            <person name="Rajput S."/>
            <person name="Deng P."/>
            <person name="Jia W."/>
            <person name="Huang R."/>
            <person name="Zhang M."/>
            <person name="Sun Y."/>
            <person name="Hu J."/>
            <person name="Fu X."/>
            <person name="Schnable P.S."/>
            <person name="Li F."/>
            <person name="Zhang H."/>
            <person name="Feng B."/>
            <person name="Zhu X."/>
            <person name="Liu R."/>
            <person name="Schnable J.C."/>
            <person name="Zhu J.-K."/>
            <person name="Zhang H."/>
        </authorList>
    </citation>
    <scope>NUCLEOTIDE SEQUENCE [LARGE SCALE GENOMIC DNA]</scope>
</reference>
<keyword evidence="3" id="KW-0805">Transcription regulation</keyword>
<dbReference type="Proteomes" id="UP000275267">
    <property type="component" value="Unassembled WGS sequence"/>
</dbReference>
<comment type="subcellular location">
    <subcellularLocation>
        <location evidence="1 7">Nucleus</location>
    </subcellularLocation>
</comment>
<dbReference type="PANTHER" id="PTHR31413:SF31">
    <property type="entry name" value="NINJA-FAMILY PROTEIN AFP3"/>
    <property type="match status" value="1"/>
</dbReference>
<evidence type="ECO:0000256" key="3">
    <source>
        <dbReference type="ARBA" id="ARBA00023015"/>
    </source>
</evidence>
<evidence type="ECO:0000256" key="4">
    <source>
        <dbReference type="ARBA" id="ARBA00023125"/>
    </source>
</evidence>
<dbReference type="GO" id="GO:0045892">
    <property type="term" value="P:negative regulation of DNA-templated transcription"/>
    <property type="evidence" value="ECO:0007669"/>
    <property type="project" value="TreeGrafter"/>
</dbReference>
<sequence>MKSKPVKILPNEQGCYYWCTFRYKRNCWATKQVQQCSNGDPCNPPRFVVRYFNDHTCDTTTAGCEPEAAANPAVLPGLPGTWLSLGLSSLGGDGDDELPQSPAGGSGTTSSAVTFNVASGGASCAGASGDAAMPKTEAGTTTAGEHSPSSAGPPAGEAASYATVASPPSSSSSLTGIKGEEPLATIQEMPRVVTTGLPNGNRVEGFLNNYRKGEEMRIVCICHGSFHTPAGFVEHAGGGNVTNPLRHIALSLTPKTSKNQADVTIKDSKAVQ</sequence>
<evidence type="ECO:0000256" key="5">
    <source>
        <dbReference type="ARBA" id="ARBA00023163"/>
    </source>
</evidence>
<dbReference type="Gene3D" id="2.20.25.80">
    <property type="entry name" value="WRKY domain"/>
    <property type="match status" value="1"/>
</dbReference>
<dbReference type="GO" id="GO:0003700">
    <property type="term" value="F:DNA-binding transcription factor activity"/>
    <property type="evidence" value="ECO:0007669"/>
    <property type="project" value="InterPro"/>
</dbReference>
<comment type="caution">
    <text evidence="10">The sequence shown here is derived from an EMBL/GenBank/DDBJ whole genome shotgun (WGS) entry which is preliminary data.</text>
</comment>
<feature type="region of interest" description="Disordered" evidence="8">
    <location>
        <begin position="126"/>
        <end position="177"/>
    </location>
</feature>
<dbReference type="InterPro" id="IPR032308">
    <property type="entry name" value="TDBD"/>
</dbReference>
<protein>
    <recommendedName>
        <fullName evidence="7">Ninja-family protein</fullName>
    </recommendedName>
    <alternativeName>
        <fullName evidence="7">ABI-binding protein</fullName>
    </alternativeName>
</protein>
<gene>
    <name evidence="10" type="ORF">C2845_PM05G02750</name>
</gene>
<name>A0A3L6SZL5_PANMI</name>
<dbReference type="Pfam" id="PF16135">
    <property type="entry name" value="TDBD"/>
    <property type="match status" value="1"/>
</dbReference>
<dbReference type="InterPro" id="IPR031307">
    <property type="entry name" value="Ninja_fam"/>
</dbReference>
<evidence type="ECO:0000256" key="2">
    <source>
        <dbReference type="ARBA" id="ARBA00006081"/>
    </source>
</evidence>